<keyword evidence="4 13" id="KW-0560">Oxidoreductase</keyword>
<dbReference type="GO" id="GO:0046474">
    <property type="term" value="P:glycerophospholipid biosynthetic process"/>
    <property type="evidence" value="ECO:0007669"/>
    <property type="project" value="TreeGrafter"/>
</dbReference>
<dbReference type="GeneID" id="98613770"/>
<dbReference type="Pfam" id="PF01210">
    <property type="entry name" value="NAD_Gly3P_dh_N"/>
    <property type="match status" value="1"/>
</dbReference>
<dbReference type="InterPro" id="IPR006168">
    <property type="entry name" value="G3P_DH_NAD-dep"/>
</dbReference>
<dbReference type="SUPFAM" id="SSF48179">
    <property type="entry name" value="6-phosphogluconate dehydrogenase C-terminal domain-like"/>
    <property type="match status" value="1"/>
</dbReference>
<evidence type="ECO:0000256" key="14">
    <source>
        <dbReference type="PIRSR" id="PIRSR000114-1"/>
    </source>
</evidence>
<sequence length="339" mass="36510">MSSKYTVTVLGGGSFGTAVANIIATNGHVSRLWMRDAARAERCQASRENTEYLPGYPLHDNLVATTDLIGSVSTSDIVVISVPSQSFREVAKLAAPHLRKDTIVISTTKGIDADGFFLMSQILEQELTDVRIGVLSGPNFAKEIVQNQYTGSVVASEHDEVLKCVQQVFSSNTFRIYSNPDRYGVELGGALKNIYAMVTGMAAALGCGHNTMAMLLTRSLAEMGRFARELGADSMTFLGLAGMGDLVLTCTSDLSRNYRVGFAVGRGKSLEQAVQEIGQVAEGVNTLRIVKKKAEELNVYMPLVDGLHAVLFDKQDLQQVIQGLMTGEMSSDVDLQGGL</sequence>
<accession>A0AAW7WZX4</accession>
<dbReference type="AlphaFoldDB" id="A0AAW7WZX4"/>
<feature type="binding site" evidence="13">
    <location>
        <position position="52"/>
    </location>
    <ligand>
        <name>NADPH</name>
        <dbReference type="ChEBI" id="CHEBI:57783"/>
    </ligand>
</feature>
<feature type="binding site" evidence="13">
    <location>
        <position position="255"/>
    </location>
    <ligand>
        <name>sn-glycerol 3-phosphate</name>
        <dbReference type="ChEBI" id="CHEBI:57597"/>
    </ligand>
</feature>
<comment type="pathway">
    <text evidence="13">Membrane lipid metabolism; glycerophospholipid metabolism.</text>
</comment>
<evidence type="ECO:0000256" key="11">
    <source>
        <dbReference type="ARBA" id="ARBA00069372"/>
    </source>
</evidence>
<feature type="binding site" evidence="13">
    <location>
        <position position="280"/>
    </location>
    <ligand>
        <name>NADPH</name>
        <dbReference type="ChEBI" id="CHEBI:57783"/>
    </ligand>
</feature>
<evidence type="ECO:0000313" key="21">
    <source>
        <dbReference type="Proteomes" id="UP001169760"/>
    </source>
</evidence>
<dbReference type="NCBIfam" id="NF000946">
    <property type="entry name" value="PRK00094.2-4"/>
    <property type="match status" value="1"/>
</dbReference>
<dbReference type="SUPFAM" id="SSF51735">
    <property type="entry name" value="NAD(P)-binding Rossmann-fold domains"/>
    <property type="match status" value="1"/>
</dbReference>
<feature type="binding site" evidence="15">
    <location>
        <begin position="256"/>
        <end position="257"/>
    </location>
    <ligand>
        <name>substrate</name>
    </ligand>
</feature>
<keyword evidence="13" id="KW-0963">Cytoplasm</keyword>
<dbReference type="InterPro" id="IPR008927">
    <property type="entry name" value="6-PGluconate_DH-like_C_sf"/>
</dbReference>
<feature type="domain" description="Glycerol-3-phosphate dehydrogenase NAD-dependent N-terminal" evidence="18">
    <location>
        <begin position="7"/>
        <end position="160"/>
    </location>
</feature>
<comment type="subcellular location">
    <subcellularLocation>
        <location evidence="13">Cytoplasm</location>
    </subcellularLocation>
</comment>
<feature type="binding site" evidence="13">
    <location>
        <position position="15"/>
    </location>
    <ligand>
        <name>NADPH</name>
        <dbReference type="ChEBI" id="CHEBI:57783"/>
    </ligand>
</feature>
<feature type="binding site" evidence="15">
    <location>
        <position position="109"/>
    </location>
    <ligand>
        <name>substrate</name>
    </ligand>
</feature>
<feature type="domain" description="Glycerol-3-phosphate dehydrogenase NAD-dependent C-terminal" evidence="19">
    <location>
        <begin position="181"/>
        <end position="322"/>
    </location>
</feature>
<dbReference type="EMBL" id="JAUOPB010000001">
    <property type="protein sequence ID" value="MDO6421086.1"/>
    <property type="molecule type" value="Genomic_DNA"/>
</dbReference>
<gene>
    <name evidence="13" type="primary">gpsA</name>
    <name evidence="20" type="ORF">Q4521_01225</name>
</gene>
<keyword evidence="5 13" id="KW-0520">NAD</keyword>
<feature type="binding site" evidence="16">
    <location>
        <position position="141"/>
    </location>
    <ligand>
        <name>NAD(+)</name>
        <dbReference type="ChEBI" id="CHEBI:57540"/>
    </ligand>
</feature>
<dbReference type="Gene3D" id="3.40.50.720">
    <property type="entry name" value="NAD(P)-binding Rossmann-like Domain"/>
    <property type="match status" value="1"/>
</dbReference>
<evidence type="ECO:0000256" key="12">
    <source>
        <dbReference type="ARBA" id="ARBA00080511"/>
    </source>
</evidence>
<feature type="binding site" evidence="16">
    <location>
        <position position="256"/>
    </location>
    <ligand>
        <name>NAD(+)</name>
        <dbReference type="ChEBI" id="CHEBI:57540"/>
    </ligand>
</feature>
<comment type="caution">
    <text evidence="13">Lacks conserved residue(s) required for the propagation of feature annotation.</text>
</comment>
<proteinExistence type="inferred from homology"/>
<evidence type="ECO:0000256" key="3">
    <source>
        <dbReference type="ARBA" id="ARBA00022857"/>
    </source>
</evidence>
<organism evidence="20 21">
    <name type="scientific">Saccharophagus degradans</name>
    <dbReference type="NCBI Taxonomy" id="86304"/>
    <lineage>
        <taxon>Bacteria</taxon>
        <taxon>Pseudomonadati</taxon>
        <taxon>Pseudomonadota</taxon>
        <taxon>Gammaproteobacteria</taxon>
        <taxon>Cellvibrionales</taxon>
        <taxon>Cellvibrionaceae</taxon>
        <taxon>Saccharophagus</taxon>
    </lineage>
</organism>
<dbReference type="HAMAP" id="MF_00394">
    <property type="entry name" value="NAD_Glyc3P_dehydrog"/>
    <property type="match status" value="1"/>
</dbReference>
<feature type="binding site" evidence="13">
    <location>
        <position position="282"/>
    </location>
    <ligand>
        <name>NADPH</name>
        <dbReference type="ChEBI" id="CHEBI:57783"/>
    </ligand>
</feature>
<evidence type="ECO:0000256" key="2">
    <source>
        <dbReference type="ARBA" id="ARBA00022516"/>
    </source>
</evidence>
<dbReference type="Gene3D" id="1.10.1040.10">
    <property type="entry name" value="N-(1-d-carboxylethyl)-l-norvaline Dehydrogenase, domain 2"/>
    <property type="match status" value="1"/>
</dbReference>
<evidence type="ECO:0000256" key="1">
    <source>
        <dbReference type="ARBA" id="ARBA00011009"/>
    </source>
</evidence>
<protein>
    <recommendedName>
        <fullName evidence="11 13">Glycerol-3-phosphate dehydrogenase [NAD(P)+]</fullName>
        <ecNumber evidence="10 13">1.1.1.94</ecNumber>
    </recommendedName>
    <alternativeName>
        <fullName evidence="13">NAD(P)(+)-dependent glycerol-3-phosphate dehydrogenase</fullName>
    </alternativeName>
    <alternativeName>
        <fullName evidence="12 13">NAD(P)H-dependent dihydroxyacetone-phosphate reductase</fullName>
    </alternativeName>
</protein>
<feature type="binding site" evidence="13">
    <location>
        <position position="192"/>
    </location>
    <ligand>
        <name>sn-glycerol 3-phosphate</name>
        <dbReference type="ChEBI" id="CHEBI:57597"/>
    </ligand>
</feature>
<dbReference type="InterPro" id="IPR006109">
    <property type="entry name" value="G3P_DH_NAD-dep_C"/>
</dbReference>
<evidence type="ECO:0000256" key="15">
    <source>
        <dbReference type="PIRSR" id="PIRSR000114-2"/>
    </source>
</evidence>
<dbReference type="EC" id="1.1.1.94" evidence="10 13"/>
<feature type="binding site" evidence="13">
    <location>
        <position position="137"/>
    </location>
    <ligand>
        <name>sn-glycerol 3-phosphate</name>
        <dbReference type="ChEBI" id="CHEBI:57597"/>
    </ligand>
</feature>
<name>A0AAW7WZX4_9GAMM</name>
<evidence type="ECO:0000259" key="19">
    <source>
        <dbReference type="Pfam" id="PF07479"/>
    </source>
</evidence>
<dbReference type="FunFam" id="1.10.1040.10:FF:000001">
    <property type="entry name" value="Glycerol-3-phosphate dehydrogenase [NAD(P)+]"/>
    <property type="match status" value="1"/>
</dbReference>
<keyword evidence="3 13" id="KW-0521">NADP</keyword>
<feature type="active site" description="Proton acceptor" evidence="13 14">
    <location>
        <position position="192"/>
    </location>
</feature>
<evidence type="ECO:0000256" key="4">
    <source>
        <dbReference type="ARBA" id="ARBA00023002"/>
    </source>
</evidence>
<dbReference type="PANTHER" id="PTHR11728">
    <property type="entry name" value="GLYCEROL-3-PHOSPHATE DEHYDROGENASE"/>
    <property type="match status" value="1"/>
</dbReference>
<feature type="binding site" evidence="16">
    <location>
        <begin position="11"/>
        <end position="16"/>
    </location>
    <ligand>
        <name>NAD(+)</name>
        <dbReference type="ChEBI" id="CHEBI:57540"/>
    </ligand>
</feature>
<dbReference type="GO" id="GO:0046168">
    <property type="term" value="P:glycerol-3-phosphate catabolic process"/>
    <property type="evidence" value="ECO:0007669"/>
    <property type="project" value="InterPro"/>
</dbReference>
<feature type="binding site" evidence="13">
    <location>
        <position position="35"/>
    </location>
    <ligand>
        <name>NADPH</name>
        <dbReference type="ChEBI" id="CHEBI:57783"/>
    </ligand>
</feature>
<keyword evidence="13" id="KW-0547">Nucleotide-binding</keyword>
<feature type="binding site" evidence="13">
    <location>
        <position position="109"/>
    </location>
    <ligand>
        <name>NADPH</name>
        <dbReference type="ChEBI" id="CHEBI:57783"/>
    </ligand>
</feature>
<comment type="catalytic activity">
    <reaction evidence="13">
        <text>sn-glycerol 3-phosphate + NAD(+) = dihydroxyacetone phosphate + NADH + H(+)</text>
        <dbReference type="Rhea" id="RHEA:11092"/>
        <dbReference type="ChEBI" id="CHEBI:15378"/>
        <dbReference type="ChEBI" id="CHEBI:57540"/>
        <dbReference type="ChEBI" id="CHEBI:57597"/>
        <dbReference type="ChEBI" id="CHEBI:57642"/>
        <dbReference type="ChEBI" id="CHEBI:57945"/>
        <dbReference type="EC" id="1.1.1.94"/>
    </reaction>
</comment>
<dbReference type="PIRSF" id="PIRSF000114">
    <property type="entry name" value="Glycerol-3-P_dh"/>
    <property type="match status" value="1"/>
</dbReference>
<reference evidence="20" key="1">
    <citation type="submission" date="2023-07" db="EMBL/GenBank/DDBJ databases">
        <title>Genome content predicts the carbon catabolic preferences of heterotrophic bacteria.</title>
        <authorList>
            <person name="Gralka M."/>
        </authorList>
    </citation>
    <scope>NUCLEOTIDE SEQUENCE</scope>
    <source>
        <strain evidence="20">I3M17_2</strain>
    </source>
</reference>
<comment type="catalytic activity">
    <reaction evidence="9">
        <text>sn-glycerol 3-phosphate + NADP(+) = dihydroxyacetone phosphate + NADPH + H(+)</text>
        <dbReference type="Rhea" id="RHEA:11096"/>
        <dbReference type="ChEBI" id="CHEBI:15378"/>
        <dbReference type="ChEBI" id="CHEBI:57597"/>
        <dbReference type="ChEBI" id="CHEBI:57642"/>
        <dbReference type="ChEBI" id="CHEBI:57783"/>
        <dbReference type="ChEBI" id="CHEBI:58349"/>
        <dbReference type="EC" id="1.1.1.94"/>
    </reaction>
    <physiologicalReaction direction="right-to-left" evidence="9">
        <dbReference type="Rhea" id="RHEA:11098"/>
    </physiologicalReaction>
</comment>
<dbReference type="Pfam" id="PF07479">
    <property type="entry name" value="NAD_Gly3P_dh_C"/>
    <property type="match status" value="1"/>
</dbReference>
<dbReference type="Proteomes" id="UP001169760">
    <property type="component" value="Unassembled WGS sequence"/>
</dbReference>
<evidence type="ECO:0000256" key="10">
    <source>
        <dbReference type="ARBA" id="ARBA00066687"/>
    </source>
</evidence>
<dbReference type="GO" id="GO:0005829">
    <property type="term" value="C:cytosol"/>
    <property type="evidence" value="ECO:0007669"/>
    <property type="project" value="TreeGrafter"/>
</dbReference>
<evidence type="ECO:0000256" key="6">
    <source>
        <dbReference type="ARBA" id="ARBA00023098"/>
    </source>
</evidence>
<evidence type="ECO:0000313" key="20">
    <source>
        <dbReference type="EMBL" id="MDO6421086.1"/>
    </source>
</evidence>
<evidence type="ECO:0000256" key="7">
    <source>
        <dbReference type="ARBA" id="ARBA00023209"/>
    </source>
</evidence>
<keyword evidence="8 13" id="KW-1208">Phospholipid metabolism</keyword>
<dbReference type="InterPro" id="IPR013328">
    <property type="entry name" value="6PGD_dom2"/>
</dbReference>
<keyword evidence="7 13" id="KW-0594">Phospholipid biosynthesis</keyword>
<comment type="caution">
    <text evidence="20">The sequence shown here is derived from an EMBL/GenBank/DDBJ whole genome shotgun (WGS) entry which is preliminary data.</text>
</comment>
<feature type="binding site" evidence="13">
    <location>
        <position position="245"/>
    </location>
    <ligand>
        <name>sn-glycerol 3-phosphate</name>
        <dbReference type="ChEBI" id="CHEBI:57597"/>
    </ligand>
</feature>
<evidence type="ECO:0000256" key="8">
    <source>
        <dbReference type="ARBA" id="ARBA00023264"/>
    </source>
</evidence>
<dbReference type="GO" id="GO:0046167">
    <property type="term" value="P:glycerol-3-phosphate biosynthetic process"/>
    <property type="evidence" value="ECO:0007669"/>
    <property type="project" value="UniProtKB-UniRule"/>
</dbReference>
<dbReference type="RefSeq" id="WP_041325672.1">
    <property type="nucleotide sequence ID" value="NZ_CP123764.1"/>
</dbReference>
<evidence type="ECO:0000256" key="16">
    <source>
        <dbReference type="PIRSR" id="PIRSR000114-3"/>
    </source>
</evidence>
<dbReference type="GO" id="GO:0047952">
    <property type="term" value="F:glycerol-3-phosphate dehydrogenase [NAD(P)+] activity"/>
    <property type="evidence" value="ECO:0007669"/>
    <property type="project" value="UniProtKB-UniRule"/>
</dbReference>
<dbReference type="FunFam" id="3.40.50.720:FF:000019">
    <property type="entry name" value="Glycerol-3-phosphate dehydrogenase [NAD(P)+]"/>
    <property type="match status" value="1"/>
</dbReference>
<dbReference type="InterPro" id="IPR011128">
    <property type="entry name" value="G3P_DH_NAD-dep_N"/>
</dbReference>
<evidence type="ECO:0000259" key="18">
    <source>
        <dbReference type="Pfam" id="PF01210"/>
    </source>
</evidence>
<feature type="binding site" evidence="13">
    <location>
        <position position="257"/>
    </location>
    <ligand>
        <name>sn-glycerol 3-phosphate</name>
        <dbReference type="ChEBI" id="CHEBI:57597"/>
    </ligand>
</feature>
<feature type="binding site" evidence="13">
    <location>
        <position position="141"/>
    </location>
    <ligand>
        <name>NADPH</name>
        <dbReference type="ChEBI" id="CHEBI:57783"/>
    </ligand>
</feature>
<evidence type="ECO:0000256" key="5">
    <source>
        <dbReference type="ARBA" id="ARBA00023027"/>
    </source>
</evidence>
<feature type="binding site" evidence="13">
    <location>
        <position position="256"/>
    </location>
    <ligand>
        <name>NADPH</name>
        <dbReference type="ChEBI" id="CHEBI:57783"/>
    </ligand>
</feature>
<evidence type="ECO:0000256" key="9">
    <source>
        <dbReference type="ARBA" id="ARBA00052716"/>
    </source>
</evidence>
<dbReference type="InterPro" id="IPR036291">
    <property type="entry name" value="NAD(P)-bd_dom_sf"/>
</dbReference>
<evidence type="ECO:0000256" key="17">
    <source>
        <dbReference type="RuleBase" id="RU000437"/>
    </source>
</evidence>
<feature type="binding site" evidence="13">
    <location>
        <position position="109"/>
    </location>
    <ligand>
        <name>sn-glycerol 3-phosphate</name>
        <dbReference type="ChEBI" id="CHEBI:57597"/>
    </ligand>
</feature>
<comment type="similarity">
    <text evidence="1 13 17">Belongs to the NAD-dependent glycerol-3-phosphate dehydrogenase family.</text>
</comment>
<dbReference type="PRINTS" id="PR00077">
    <property type="entry name" value="GPDHDRGNASE"/>
</dbReference>
<evidence type="ECO:0000256" key="13">
    <source>
        <dbReference type="HAMAP-Rule" id="MF_00394"/>
    </source>
</evidence>
<feature type="binding site" evidence="13">
    <location>
        <position position="256"/>
    </location>
    <ligand>
        <name>sn-glycerol 3-phosphate</name>
        <dbReference type="ChEBI" id="CHEBI:57597"/>
    </ligand>
</feature>
<feature type="binding site" evidence="13">
    <location>
        <position position="14"/>
    </location>
    <ligand>
        <name>NADPH</name>
        <dbReference type="ChEBI" id="CHEBI:57783"/>
    </ligand>
</feature>
<keyword evidence="2 13" id="KW-0444">Lipid biosynthesis</keyword>
<dbReference type="PANTHER" id="PTHR11728:SF1">
    <property type="entry name" value="GLYCEROL-3-PHOSPHATE DEHYDROGENASE [NAD(+)] 2, CHLOROPLASTIC"/>
    <property type="match status" value="1"/>
</dbReference>
<dbReference type="GO" id="GO:0005975">
    <property type="term" value="P:carbohydrate metabolic process"/>
    <property type="evidence" value="ECO:0007669"/>
    <property type="project" value="InterPro"/>
</dbReference>
<dbReference type="GO" id="GO:0051287">
    <property type="term" value="F:NAD binding"/>
    <property type="evidence" value="ECO:0007669"/>
    <property type="project" value="InterPro"/>
</dbReference>
<comment type="function">
    <text evidence="13">Catalyzes the reduction of the glycolytic intermediate dihydroxyacetone phosphate (DHAP) to sn-glycerol 3-phosphate (G3P), the key precursor for phospholipid synthesis.</text>
</comment>
<dbReference type="NCBIfam" id="NF000940">
    <property type="entry name" value="PRK00094.1-2"/>
    <property type="match status" value="1"/>
</dbReference>
<dbReference type="NCBIfam" id="NF000942">
    <property type="entry name" value="PRK00094.1-4"/>
    <property type="match status" value="1"/>
</dbReference>
<keyword evidence="6 13" id="KW-0443">Lipid metabolism</keyword>